<evidence type="ECO:0000313" key="7">
    <source>
        <dbReference type="Proteomes" id="UP001232973"/>
    </source>
</evidence>
<dbReference type="InterPro" id="IPR017871">
    <property type="entry name" value="ABC_transporter-like_CS"/>
</dbReference>
<dbReference type="InterPro" id="IPR050153">
    <property type="entry name" value="Metal_Ion_Import_ABC"/>
</dbReference>
<gene>
    <name evidence="6" type="ORF">J2S03_000654</name>
</gene>
<evidence type="ECO:0000256" key="3">
    <source>
        <dbReference type="ARBA" id="ARBA00022741"/>
    </source>
</evidence>
<protein>
    <submittedName>
        <fullName evidence="6">Iron complex transport system ATP-binding protein</fullName>
    </submittedName>
</protein>
<keyword evidence="3" id="KW-0547">Nucleotide-binding</keyword>
<dbReference type="InterPro" id="IPR003593">
    <property type="entry name" value="AAA+_ATPase"/>
</dbReference>
<dbReference type="PROSITE" id="PS00211">
    <property type="entry name" value="ABC_TRANSPORTER_1"/>
    <property type="match status" value="1"/>
</dbReference>
<name>A0ABT9XEY8_9BACL</name>
<dbReference type="SMART" id="SM00382">
    <property type="entry name" value="AAA"/>
    <property type="match status" value="1"/>
</dbReference>
<dbReference type="RefSeq" id="WP_307015770.1">
    <property type="nucleotide sequence ID" value="NZ_CP067097.1"/>
</dbReference>
<comment type="subcellular location">
    <subcellularLocation>
        <location evidence="1">Cell membrane</location>
        <topology evidence="1">Peripheral membrane protein</topology>
    </subcellularLocation>
</comment>
<dbReference type="PANTHER" id="PTHR42734">
    <property type="entry name" value="METAL TRANSPORT SYSTEM ATP-BINDING PROTEIN TM_0124-RELATED"/>
    <property type="match status" value="1"/>
</dbReference>
<comment type="caution">
    <text evidence="6">The sequence shown here is derived from an EMBL/GenBank/DDBJ whole genome shotgun (WGS) entry which is preliminary data.</text>
</comment>
<dbReference type="EMBL" id="JAUSTP010000002">
    <property type="protein sequence ID" value="MDQ0188842.1"/>
    <property type="molecule type" value="Genomic_DNA"/>
</dbReference>
<dbReference type="InterPro" id="IPR027417">
    <property type="entry name" value="P-loop_NTPase"/>
</dbReference>
<dbReference type="PROSITE" id="PS50893">
    <property type="entry name" value="ABC_TRANSPORTER_2"/>
    <property type="match status" value="1"/>
</dbReference>
<evidence type="ECO:0000256" key="2">
    <source>
        <dbReference type="ARBA" id="ARBA00022448"/>
    </source>
</evidence>
<dbReference type="InterPro" id="IPR015856">
    <property type="entry name" value="ABC_transpr_CbiO/EcfA_su"/>
</dbReference>
<feature type="domain" description="ABC transporter" evidence="5">
    <location>
        <begin position="24"/>
        <end position="266"/>
    </location>
</feature>
<dbReference type="Gene3D" id="3.40.50.300">
    <property type="entry name" value="P-loop containing nucleotide triphosphate hydrolases"/>
    <property type="match status" value="1"/>
</dbReference>
<proteinExistence type="predicted"/>
<dbReference type="InterPro" id="IPR003439">
    <property type="entry name" value="ABC_transporter-like_ATP-bd"/>
</dbReference>
<sequence>MRLTVETNGADFNVENPMQTAGNVIRLDRVVYRQSVTILQDVSWHVRRGEHWVIIGNNGSGKTTLLNVINGYVWPTKGVVEVLGQRFGEVDLRELRKSIGWVSAAFGDRVFASHPTDHALDVVASGKYASIGLYDTPDADDIAAARDLLDAFGAAELADRTYHTLSQGQKQRVLLARAWMAKPKLLILDEPCTGLDLLAREQLLTALERMADAPEAPTLLYVTHHPEEVLPLFTHALLMKNGRTVAEGAKYDVLTSEGLSETFGVQVEVSWADHRPWVKVVGGR</sequence>
<evidence type="ECO:0000313" key="6">
    <source>
        <dbReference type="EMBL" id="MDQ0188842.1"/>
    </source>
</evidence>
<dbReference type="Pfam" id="PF00005">
    <property type="entry name" value="ABC_tran"/>
    <property type="match status" value="1"/>
</dbReference>
<accession>A0ABT9XEY8</accession>
<dbReference type="CDD" id="cd03225">
    <property type="entry name" value="ABC_cobalt_CbiO_domain1"/>
    <property type="match status" value="1"/>
</dbReference>
<organism evidence="6 7">
    <name type="scientific">Alicyclobacillus cycloheptanicus</name>
    <dbReference type="NCBI Taxonomy" id="1457"/>
    <lineage>
        <taxon>Bacteria</taxon>
        <taxon>Bacillati</taxon>
        <taxon>Bacillota</taxon>
        <taxon>Bacilli</taxon>
        <taxon>Bacillales</taxon>
        <taxon>Alicyclobacillaceae</taxon>
        <taxon>Alicyclobacillus</taxon>
    </lineage>
</organism>
<dbReference type="Proteomes" id="UP001232973">
    <property type="component" value="Unassembled WGS sequence"/>
</dbReference>
<evidence type="ECO:0000259" key="5">
    <source>
        <dbReference type="PROSITE" id="PS50893"/>
    </source>
</evidence>
<keyword evidence="7" id="KW-1185">Reference proteome</keyword>
<dbReference type="SUPFAM" id="SSF52540">
    <property type="entry name" value="P-loop containing nucleoside triphosphate hydrolases"/>
    <property type="match status" value="1"/>
</dbReference>
<evidence type="ECO:0000256" key="1">
    <source>
        <dbReference type="ARBA" id="ARBA00004202"/>
    </source>
</evidence>
<evidence type="ECO:0000256" key="4">
    <source>
        <dbReference type="ARBA" id="ARBA00022840"/>
    </source>
</evidence>
<dbReference type="GO" id="GO:0005524">
    <property type="term" value="F:ATP binding"/>
    <property type="evidence" value="ECO:0007669"/>
    <property type="project" value="UniProtKB-KW"/>
</dbReference>
<keyword evidence="2" id="KW-0813">Transport</keyword>
<keyword evidence="4 6" id="KW-0067">ATP-binding</keyword>
<reference evidence="6 7" key="1">
    <citation type="submission" date="2023-07" db="EMBL/GenBank/DDBJ databases">
        <title>Genomic Encyclopedia of Type Strains, Phase IV (KMG-IV): sequencing the most valuable type-strain genomes for metagenomic binning, comparative biology and taxonomic classification.</title>
        <authorList>
            <person name="Goeker M."/>
        </authorList>
    </citation>
    <scope>NUCLEOTIDE SEQUENCE [LARGE SCALE GENOMIC DNA]</scope>
    <source>
        <strain evidence="6 7">DSM 4006</strain>
    </source>
</reference>